<evidence type="ECO:0000313" key="2">
    <source>
        <dbReference type="EMBL" id="JAE17712.1"/>
    </source>
</evidence>
<feature type="chain" id="PRO_5002064860" evidence="1">
    <location>
        <begin position="22"/>
        <end position="102"/>
    </location>
</feature>
<dbReference type="AlphaFoldDB" id="A0A0A9FZM4"/>
<keyword evidence="1" id="KW-0732">Signal</keyword>
<reference evidence="2" key="1">
    <citation type="submission" date="2014-09" db="EMBL/GenBank/DDBJ databases">
        <authorList>
            <person name="Magalhaes I.L.F."/>
            <person name="Oliveira U."/>
            <person name="Santos F.R."/>
            <person name="Vidigal T.H.D.A."/>
            <person name="Brescovit A.D."/>
            <person name="Santos A.J."/>
        </authorList>
    </citation>
    <scope>NUCLEOTIDE SEQUENCE</scope>
    <source>
        <tissue evidence="2">Shoot tissue taken approximately 20 cm above the soil surface</tissue>
    </source>
</reference>
<reference evidence="2" key="2">
    <citation type="journal article" date="2015" name="Data Brief">
        <title>Shoot transcriptome of the giant reed, Arundo donax.</title>
        <authorList>
            <person name="Barrero R.A."/>
            <person name="Guerrero F.D."/>
            <person name="Moolhuijzen P."/>
            <person name="Goolsby J.A."/>
            <person name="Tidwell J."/>
            <person name="Bellgard S.E."/>
            <person name="Bellgard M.I."/>
        </authorList>
    </citation>
    <scope>NUCLEOTIDE SEQUENCE</scope>
    <source>
        <tissue evidence="2">Shoot tissue taken approximately 20 cm above the soil surface</tissue>
    </source>
</reference>
<feature type="signal peptide" evidence="1">
    <location>
        <begin position="1"/>
        <end position="21"/>
    </location>
</feature>
<evidence type="ECO:0000256" key="1">
    <source>
        <dbReference type="SAM" id="SignalP"/>
    </source>
</evidence>
<organism evidence="2">
    <name type="scientific">Arundo donax</name>
    <name type="common">Giant reed</name>
    <name type="synonym">Donax arundinaceus</name>
    <dbReference type="NCBI Taxonomy" id="35708"/>
    <lineage>
        <taxon>Eukaryota</taxon>
        <taxon>Viridiplantae</taxon>
        <taxon>Streptophyta</taxon>
        <taxon>Embryophyta</taxon>
        <taxon>Tracheophyta</taxon>
        <taxon>Spermatophyta</taxon>
        <taxon>Magnoliopsida</taxon>
        <taxon>Liliopsida</taxon>
        <taxon>Poales</taxon>
        <taxon>Poaceae</taxon>
        <taxon>PACMAD clade</taxon>
        <taxon>Arundinoideae</taxon>
        <taxon>Arundineae</taxon>
        <taxon>Arundo</taxon>
    </lineage>
</organism>
<dbReference type="EMBL" id="GBRH01180184">
    <property type="protein sequence ID" value="JAE17712.1"/>
    <property type="molecule type" value="Transcribed_RNA"/>
</dbReference>
<sequence length="102" mass="11664">MWRCRILGCCLDVCLIHVPLGERGITSAWCPLSQTLDRSNRKHVSVQTRKDILSIYVVTWELMQLVQLGAKMVRSLVRSLGVHSCIPEHAQMRGMQMLESEE</sequence>
<name>A0A0A9FZM4_ARUDO</name>
<accession>A0A0A9FZM4</accession>
<proteinExistence type="predicted"/>
<protein>
    <submittedName>
        <fullName evidence="2">Uncharacterized protein</fullName>
    </submittedName>
</protein>